<evidence type="ECO:0000256" key="4">
    <source>
        <dbReference type="ARBA" id="ARBA00022825"/>
    </source>
</evidence>
<evidence type="ECO:0000256" key="1">
    <source>
        <dbReference type="ARBA" id="ARBA00008683"/>
    </source>
</evidence>
<feature type="domain" description="Peptidase S49" evidence="5">
    <location>
        <begin position="183"/>
        <end position="314"/>
    </location>
</feature>
<dbReference type="GO" id="GO:0006508">
    <property type="term" value="P:proteolysis"/>
    <property type="evidence" value="ECO:0007669"/>
    <property type="project" value="UniProtKB-KW"/>
</dbReference>
<dbReference type="SUPFAM" id="SSF52096">
    <property type="entry name" value="ClpP/crotonase"/>
    <property type="match status" value="2"/>
</dbReference>
<dbReference type="InterPro" id="IPR029045">
    <property type="entry name" value="ClpP/crotonase-like_dom_sf"/>
</dbReference>
<keyword evidence="4" id="KW-0720">Serine protease</keyword>
<protein>
    <recommendedName>
        <fullName evidence="5">Peptidase S49 domain-containing protein</fullName>
    </recommendedName>
</protein>
<reference evidence="6" key="1">
    <citation type="journal article" date="2020" name="bioRxiv">
        <title>Comparative genomics of Chlamydomonas.</title>
        <authorList>
            <person name="Craig R.J."/>
            <person name="Hasan A.R."/>
            <person name="Ness R.W."/>
            <person name="Keightley P.D."/>
        </authorList>
    </citation>
    <scope>NUCLEOTIDE SEQUENCE</scope>
    <source>
        <strain evidence="6">CCAP 11/70</strain>
    </source>
</reference>
<dbReference type="GO" id="GO:0004176">
    <property type="term" value="F:ATP-dependent peptidase activity"/>
    <property type="evidence" value="ECO:0007669"/>
    <property type="project" value="InterPro"/>
</dbReference>
<comment type="similarity">
    <text evidence="1">Belongs to the peptidase S49 family.</text>
</comment>
<dbReference type="InterPro" id="IPR001907">
    <property type="entry name" value="ClpP"/>
</dbReference>
<dbReference type="PANTHER" id="PTHR33209">
    <property type="entry name" value="PROTEASE 4"/>
    <property type="match status" value="1"/>
</dbReference>
<evidence type="ECO:0000259" key="5">
    <source>
        <dbReference type="Pfam" id="PF01343"/>
    </source>
</evidence>
<gene>
    <name evidence="6" type="ORF">HYH03_000605</name>
</gene>
<dbReference type="Pfam" id="PF01343">
    <property type="entry name" value="Peptidase_S49"/>
    <property type="match status" value="2"/>
</dbReference>
<keyword evidence="2" id="KW-0645">Protease</keyword>
<dbReference type="GO" id="GO:0004252">
    <property type="term" value="F:serine-type endopeptidase activity"/>
    <property type="evidence" value="ECO:0007669"/>
    <property type="project" value="InterPro"/>
</dbReference>
<dbReference type="Gene3D" id="3.90.226.10">
    <property type="entry name" value="2-enoyl-CoA Hydratase, Chain A, domain 1"/>
    <property type="match status" value="3"/>
</dbReference>
<evidence type="ECO:0000256" key="3">
    <source>
        <dbReference type="ARBA" id="ARBA00022801"/>
    </source>
</evidence>
<name>A0A835YG62_9CHLO</name>
<dbReference type="PANTHER" id="PTHR33209:SF1">
    <property type="entry name" value="PEPTIDASE S49 DOMAIN-CONTAINING PROTEIN"/>
    <property type="match status" value="1"/>
</dbReference>
<dbReference type="AlphaFoldDB" id="A0A835YG62"/>
<evidence type="ECO:0000313" key="7">
    <source>
        <dbReference type="Proteomes" id="UP000612055"/>
    </source>
</evidence>
<evidence type="ECO:0000313" key="6">
    <source>
        <dbReference type="EMBL" id="KAG2502113.1"/>
    </source>
</evidence>
<comment type="caution">
    <text evidence="6">The sequence shown here is derived from an EMBL/GenBank/DDBJ whole genome shotgun (WGS) entry which is preliminary data.</text>
</comment>
<proteinExistence type="inferred from homology"/>
<keyword evidence="7" id="KW-1185">Reference proteome</keyword>
<dbReference type="InterPro" id="IPR002142">
    <property type="entry name" value="Peptidase_S49"/>
</dbReference>
<keyword evidence="3" id="KW-0378">Hydrolase</keyword>
<sequence>MSAAGPTGSVAGPASGSPSSAWATMAELGKAVKKGGGRGLALVGAGAVAGSVAMAVARYQAAKVDRSLPSEFVLELPLDRLHVVDAVDTSPLALLRGDTNQVELPKAVAALRRAAADPRCRGVVAYLGGRENLGGLATVQELREAICGFRAAVAAAVTASGRPPARTAAWAASFGEAGGSGMGAFLLASACEGVHMQPSGLLGLSGLESRAFFVRGLLDRIAAEPEFFAREEFKSAANTLTERGFTAAQRENLGALVGDMAEQMLTCMAGGRGVELAALREAVAAGPLLPGPALARRLLDGTAYRDEVQAAFAASEQALKEEKARQGRRHRRRKEDTRMARVPLDRYIRATELQAAAGAWRGHPAGWLAGTPLEPLALALRGRLQDGVAAQRSPVGPLENRLAVAGQPKVAVVTLAGTIVQGPVQPGPQQQGQSIDASKVVGQLATLLEDPDVKAVVLRINSPGGSALASDSIHHEVTRLRAAGKPVVVSMGDVAASGGYYIAAGADRVVAQPGTLTGSIGVIAGKVNVGRTLESVGVNTDAVATAPNADLLSPFSSLRPEQRAQVEAMVDSVYDDFLGKVARGRNRPLSEVRQLAKGRVYTGRQAHELGLVDELGGLDAAVRSAKQLARLPEDAAVVEHPPRRIPFLVQLLRRQAMGGGEGGGEGGAGGASLGRELLGAAASAVVAGSGAGAGMGLGAGAGGVQGMAAALAGALAAGGPQARAAALQASQAVQLLSSGEPQMYSMEAAMLASV</sequence>
<feature type="domain" description="Peptidase S49" evidence="5">
    <location>
        <begin position="480"/>
        <end position="631"/>
    </location>
</feature>
<dbReference type="InterPro" id="IPR047272">
    <property type="entry name" value="S49_SppA_C"/>
</dbReference>
<dbReference type="Proteomes" id="UP000612055">
    <property type="component" value="Unassembled WGS sequence"/>
</dbReference>
<dbReference type="OrthoDB" id="45421at2759"/>
<dbReference type="InterPro" id="IPR004635">
    <property type="entry name" value="Pept_S49_SppA"/>
</dbReference>
<accession>A0A835YG62</accession>
<dbReference type="PRINTS" id="PR00127">
    <property type="entry name" value="CLPPROTEASEP"/>
</dbReference>
<dbReference type="EMBL" id="JAEHOE010000001">
    <property type="protein sequence ID" value="KAG2502113.1"/>
    <property type="molecule type" value="Genomic_DNA"/>
</dbReference>
<organism evidence="6 7">
    <name type="scientific">Edaphochlamys debaryana</name>
    <dbReference type="NCBI Taxonomy" id="47281"/>
    <lineage>
        <taxon>Eukaryota</taxon>
        <taxon>Viridiplantae</taxon>
        <taxon>Chlorophyta</taxon>
        <taxon>core chlorophytes</taxon>
        <taxon>Chlorophyceae</taxon>
        <taxon>CS clade</taxon>
        <taxon>Chlamydomonadales</taxon>
        <taxon>Chlamydomonadales incertae sedis</taxon>
        <taxon>Edaphochlamys</taxon>
    </lineage>
</organism>
<dbReference type="CDD" id="cd07023">
    <property type="entry name" value="S49_Sppa_N_C"/>
    <property type="match status" value="1"/>
</dbReference>
<evidence type="ECO:0000256" key="2">
    <source>
        <dbReference type="ARBA" id="ARBA00022670"/>
    </source>
</evidence>
<dbReference type="NCBIfam" id="TIGR00706">
    <property type="entry name" value="SppA_dom"/>
    <property type="match status" value="1"/>
</dbReference>